<dbReference type="EMBL" id="FRBX01000001">
    <property type="protein sequence ID" value="SHL60576.1"/>
    <property type="molecule type" value="Genomic_DNA"/>
</dbReference>
<feature type="signal peptide" evidence="2">
    <location>
        <begin position="1"/>
        <end position="26"/>
    </location>
</feature>
<dbReference type="Proteomes" id="UP000184216">
    <property type="component" value="Unassembled WGS sequence"/>
</dbReference>
<reference evidence="4 5" key="2">
    <citation type="submission" date="2016-11" db="EMBL/GenBank/DDBJ databases">
        <authorList>
            <person name="Varghese N."/>
            <person name="Submissions S."/>
        </authorList>
    </citation>
    <scope>NUCLEOTIDE SEQUENCE [LARGE SCALE GENOMIC DNA]</scope>
    <source>
        <strain evidence="4 5">DSM 6368</strain>
    </source>
</reference>
<dbReference type="AlphaFoldDB" id="A0AB36P0M8"/>
<evidence type="ECO:0000313" key="3">
    <source>
        <dbReference type="EMBL" id="OXB04495.1"/>
    </source>
</evidence>
<evidence type="ECO:0000256" key="2">
    <source>
        <dbReference type="SAM" id="SignalP"/>
    </source>
</evidence>
<evidence type="ECO:0000256" key="1">
    <source>
        <dbReference type="SAM" id="MobiDB-lite"/>
    </source>
</evidence>
<evidence type="ECO:0000313" key="4">
    <source>
        <dbReference type="EMBL" id="SHL60576.1"/>
    </source>
</evidence>
<name>A0AB36P0M8_9FLAO</name>
<feature type="compositionally biased region" description="Low complexity" evidence="1">
    <location>
        <begin position="26"/>
        <end position="36"/>
    </location>
</feature>
<feature type="compositionally biased region" description="Polar residues" evidence="1">
    <location>
        <begin position="43"/>
        <end position="58"/>
    </location>
</feature>
<sequence length="76" mass="8019">MKTIFKFKLLVFVLLMALTFSCKTNSASGTSTTTDSDAIKAGDSTSLNSGTRGTTRSNEGNEDGDPAPGDRETPKK</sequence>
<dbReference type="Proteomes" id="UP000198431">
    <property type="component" value="Unassembled WGS sequence"/>
</dbReference>
<accession>A0AB36P0M8</accession>
<evidence type="ECO:0000313" key="6">
    <source>
        <dbReference type="Proteomes" id="UP000198431"/>
    </source>
</evidence>
<comment type="caution">
    <text evidence="3">The sequence shown here is derived from an EMBL/GenBank/DDBJ whole genome shotgun (WGS) entry which is preliminary data.</text>
</comment>
<feature type="region of interest" description="Disordered" evidence="1">
    <location>
        <begin position="24"/>
        <end position="76"/>
    </location>
</feature>
<protein>
    <submittedName>
        <fullName evidence="3">Uncharacterized protein</fullName>
    </submittedName>
</protein>
<dbReference type="PROSITE" id="PS51257">
    <property type="entry name" value="PROKAR_LIPOPROTEIN"/>
    <property type="match status" value="1"/>
</dbReference>
<proteinExistence type="predicted"/>
<reference evidence="3 6" key="1">
    <citation type="submission" date="2016-11" db="EMBL/GenBank/DDBJ databases">
        <title>Whole genomes of Flavobacteriaceae.</title>
        <authorList>
            <person name="Stine C."/>
            <person name="Li C."/>
            <person name="Tadesse D."/>
        </authorList>
    </citation>
    <scope>NUCLEOTIDE SEQUENCE [LARGE SCALE GENOMIC DNA]</scope>
    <source>
        <strain evidence="3 6">ATCC 19366</strain>
    </source>
</reference>
<dbReference type="EMBL" id="MUHB01000010">
    <property type="protein sequence ID" value="OXB04495.1"/>
    <property type="molecule type" value="Genomic_DNA"/>
</dbReference>
<dbReference type="RefSeq" id="WP_073393992.1">
    <property type="nucleotide sequence ID" value="NZ_FRBX01000001.1"/>
</dbReference>
<gene>
    <name evidence="3" type="ORF">B0A72_13465</name>
    <name evidence="4" type="ORF">SAMN05444387_1048</name>
</gene>
<feature type="chain" id="PRO_5044271960" evidence="2">
    <location>
        <begin position="27"/>
        <end position="76"/>
    </location>
</feature>
<keyword evidence="5" id="KW-1185">Reference proteome</keyword>
<keyword evidence="2" id="KW-0732">Signal</keyword>
<evidence type="ECO:0000313" key="5">
    <source>
        <dbReference type="Proteomes" id="UP000184216"/>
    </source>
</evidence>
<organism evidence="3 6">
    <name type="scientific">Flavobacterium pectinovorum</name>
    <dbReference type="NCBI Taxonomy" id="29533"/>
    <lineage>
        <taxon>Bacteria</taxon>
        <taxon>Pseudomonadati</taxon>
        <taxon>Bacteroidota</taxon>
        <taxon>Flavobacteriia</taxon>
        <taxon>Flavobacteriales</taxon>
        <taxon>Flavobacteriaceae</taxon>
        <taxon>Flavobacterium</taxon>
    </lineage>
</organism>